<dbReference type="RefSeq" id="WP_072486380.1">
    <property type="nucleotide sequence ID" value="NZ_CP108276.1"/>
</dbReference>
<evidence type="ECO:0000313" key="2">
    <source>
        <dbReference type="Proteomes" id="UP000181909"/>
    </source>
</evidence>
<name>A0A1K2CAL5_STRAR</name>
<proteinExistence type="predicted"/>
<dbReference type="EMBL" id="FPJO01000010">
    <property type="protein sequence ID" value="SFY07404.1"/>
    <property type="molecule type" value="Genomic_DNA"/>
</dbReference>
<accession>A0A1K2CAL5</accession>
<evidence type="ECO:0000313" key="1">
    <source>
        <dbReference type="EMBL" id="SFY07404.1"/>
    </source>
</evidence>
<dbReference type="AlphaFoldDB" id="A0A1K2CAL5"/>
<dbReference type="STRING" id="1893.SAMN02787144_1010145"/>
<dbReference type="InterPro" id="IPR027417">
    <property type="entry name" value="P-loop_NTPase"/>
</dbReference>
<dbReference type="Gene3D" id="3.40.50.300">
    <property type="entry name" value="P-loop containing nucleotide triphosphate hydrolases"/>
    <property type="match status" value="1"/>
</dbReference>
<gene>
    <name evidence="1" type="ORF">SAMN02787144_1010145</name>
</gene>
<sequence length="185" mass="20845">MIIVVTGPWALPRMEIARAVAGRLGGVEVVDGEQLGFALMEFRTGLPENFQEDPVWQALFTSLCVHTARHGSGCVLAPMNVHSSERLSLLRADIARRGETVHVVGLRAPREYCERLADTFSFFERDSADYHRVRNWQLARLGEYLEFVEHPRAPVDHWIDLLPDASSEWVVSPIAQAMTPLLAKR</sequence>
<organism evidence="1 2">
    <name type="scientific">Streptomyces atratus</name>
    <dbReference type="NCBI Taxonomy" id="1893"/>
    <lineage>
        <taxon>Bacteria</taxon>
        <taxon>Bacillati</taxon>
        <taxon>Actinomycetota</taxon>
        <taxon>Actinomycetes</taxon>
        <taxon>Kitasatosporales</taxon>
        <taxon>Streptomycetaceae</taxon>
        <taxon>Streptomyces</taxon>
    </lineage>
</organism>
<evidence type="ECO:0008006" key="3">
    <source>
        <dbReference type="Google" id="ProtNLM"/>
    </source>
</evidence>
<protein>
    <recommendedName>
        <fullName evidence="3">AAA domain-containing protein</fullName>
    </recommendedName>
</protein>
<reference evidence="1 2" key="1">
    <citation type="submission" date="2016-11" db="EMBL/GenBank/DDBJ databases">
        <authorList>
            <person name="Jaros S."/>
            <person name="Januszkiewicz K."/>
            <person name="Wedrychowicz H."/>
        </authorList>
    </citation>
    <scope>NUCLEOTIDE SEQUENCE [LARGE SCALE GENOMIC DNA]</scope>
    <source>
        <strain evidence="1 2">OK807</strain>
    </source>
</reference>
<dbReference type="Proteomes" id="UP000181909">
    <property type="component" value="Unassembled WGS sequence"/>
</dbReference>